<gene>
    <name evidence="6" type="ORF">Z520_03170</name>
</gene>
<dbReference type="Pfam" id="PF11951">
    <property type="entry name" value="Fungal_trans_2"/>
    <property type="match status" value="1"/>
</dbReference>
<dbReference type="EMBL" id="KN848065">
    <property type="protein sequence ID" value="KIY01618.1"/>
    <property type="molecule type" value="Genomic_DNA"/>
</dbReference>
<dbReference type="GO" id="GO:0003677">
    <property type="term" value="F:DNA binding"/>
    <property type="evidence" value="ECO:0007669"/>
    <property type="project" value="UniProtKB-KW"/>
</dbReference>
<dbReference type="GeneID" id="27708916"/>
<dbReference type="InterPro" id="IPR053175">
    <property type="entry name" value="DHMBA_Reg_Transcription_Factor"/>
</dbReference>
<evidence type="ECO:0000256" key="3">
    <source>
        <dbReference type="ARBA" id="ARBA00023163"/>
    </source>
</evidence>
<dbReference type="PROSITE" id="PS00463">
    <property type="entry name" value="ZN2_CY6_FUNGAL_1"/>
    <property type="match status" value="1"/>
</dbReference>
<dbReference type="InterPro" id="IPR001138">
    <property type="entry name" value="Zn2Cys6_DnaBD"/>
</dbReference>
<dbReference type="GO" id="GO:0000981">
    <property type="term" value="F:DNA-binding transcription factor activity, RNA polymerase II-specific"/>
    <property type="evidence" value="ECO:0007669"/>
    <property type="project" value="InterPro"/>
</dbReference>
<dbReference type="InterPro" id="IPR036864">
    <property type="entry name" value="Zn2-C6_fun-type_DNA-bd_sf"/>
</dbReference>
<evidence type="ECO:0000256" key="1">
    <source>
        <dbReference type="ARBA" id="ARBA00023015"/>
    </source>
</evidence>
<evidence type="ECO:0000313" key="6">
    <source>
        <dbReference type="EMBL" id="KIY01618.1"/>
    </source>
</evidence>
<dbReference type="CDD" id="cd00067">
    <property type="entry name" value="GAL4"/>
    <property type="match status" value="1"/>
</dbReference>
<dbReference type="RefSeq" id="XP_016635740.1">
    <property type="nucleotide sequence ID" value="XM_016773683.1"/>
</dbReference>
<dbReference type="OrthoDB" id="5429770at2759"/>
<keyword evidence="4" id="KW-0539">Nucleus</keyword>
<dbReference type="PANTHER" id="PTHR38791:SF5">
    <property type="entry name" value="TRANSCRIPTION FACTOR DBAG-RELATED"/>
    <property type="match status" value="1"/>
</dbReference>
<feature type="domain" description="Zn(2)-C6 fungal-type" evidence="5">
    <location>
        <begin position="10"/>
        <end position="38"/>
    </location>
</feature>
<keyword evidence="3" id="KW-0804">Transcription</keyword>
<organism evidence="6 7">
    <name type="scientific">Fonsecaea multimorphosa CBS 102226</name>
    <dbReference type="NCBI Taxonomy" id="1442371"/>
    <lineage>
        <taxon>Eukaryota</taxon>
        <taxon>Fungi</taxon>
        <taxon>Dikarya</taxon>
        <taxon>Ascomycota</taxon>
        <taxon>Pezizomycotina</taxon>
        <taxon>Eurotiomycetes</taxon>
        <taxon>Chaetothyriomycetidae</taxon>
        <taxon>Chaetothyriales</taxon>
        <taxon>Herpotrichiellaceae</taxon>
        <taxon>Fonsecaea</taxon>
    </lineage>
</organism>
<sequence length="524" mass="58580">MVYCRAPSKGCEQCRKRKIKCDEGRPGCLKCAKSKQQCPGYRNLVDVRFRDESDRVARRHRQDEHSSMICIPQQDFTQSLPHNIQTPAAGRLAASPKFSITIPNPLSQSSYDQGANFFFAKYSPDDGTSFSNYHAWLIKSYFEQGSNNVLRKAIEAVGMAGMSNVFYAANVKSQARAQYSAALISMQQALMDPVQAVSDTTFMALMLLAFFETVNCENQDRYPHWATHVRAGAAVLELRGQKQFDSERGGLLYVQFRSYILLACMQERVAVPNALVKATFSFQTGALRQNWQHANIASPGSITEICIRVANLCAALKGQDVTDPQAIRAIALEIDADLESWRAGLPPTWAYGTVDVPDAANDTAFNRKKHVYTNLWNAEAWNSWRAVRVLVNQLILENEARSIEPDNALMALALSVIRELCVDICVSTYSFRDSPRTYPFVSLDACILSLMHSLFLVALEERNDLLVVSFAVEQLRRIGATMGVRQATFMADTALKKSQAMFRRVNGSFTADIDSYDTFTPSLD</sequence>
<dbReference type="PANTHER" id="PTHR38791">
    <property type="entry name" value="ZN(II)2CYS6 TRANSCRIPTION FACTOR (EUROFUNG)-RELATED-RELATED"/>
    <property type="match status" value="1"/>
</dbReference>
<dbReference type="AlphaFoldDB" id="A0A0D2K6U1"/>
<keyword evidence="7" id="KW-1185">Reference proteome</keyword>
<dbReference type="InterPro" id="IPR021858">
    <property type="entry name" value="Fun_TF"/>
</dbReference>
<keyword evidence="2" id="KW-0238">DNA-binding</keyword>
<dbReference type="SMART" id="SM00066">
    <property type="entry name" value="GAL4"/>
    <property type="match status" value="1"/>
</dbReference>
<proteinExistence type="predicted"/>
<protein>
    <recommendedName>
        <fullName evidence="5">Zn(2)-C6 fungal-type domain-containing protein</fullName>
    </recommendedName>
</protein>
<evidence type="ECO:0000259" key="5">
    <source>
        <dbReference type="PROSITE" id="PS00463"/>
    </source>
</evidence>
<keyword evidence="1" id="KW-0805">Transcription regulation</keyword>
<accession>A0A0D2K6U1</accession>
<dbReference type="GO" id="GO:0008270">
    <property type="term" value="F:zinc ion binding"/>
    <property type="evidence" value="ECO:0007669"/>
    <property type="project" value="InterPro"/>
</dbReference>
<dbReference type="Proteomes" id="UP000053411">
    <property type="component" value="Unassembled WGS sequence"/>
</dbReference>
<evidence type="ECO:0000313" key="7">
    <source>
        <dbReference type="Proteomes" id="UP000053411"/>
    </source>
</evidence>
<dbReference type="Pfam" id="PF00172">
    <property type="entry name" value="Zn_clus"/>
    <property type="match status" value="1"/>
</dbReference>
<dbReference type="STRING" id="1442371.A0A0D2K6U1"/>
<dbReference type="VEuPathDB" id="FungiDB:Z520_03170"/>
<dbReference type="SUPFAM" id="SSF57701">
    <property type="entry name" value="Zn2/Cys6 DNA-binding domain"/>
    <property type="match status" value="1"/>
</dbReference>
<evidence type="ECO:0000256" key="4">
    <source>
        <dbReference type="ARBA" id="ARBA00023242"/>
    </source>
</evidence>
<dbReference type="Gene3D" id="4.10.240.10">
    <property type="entry name" value="Zn(2)-C6 fungal-type DNA-binding domain"/>
    <property type="match status" value="1"/>
</dbReference>
<name>A0A0D2K6U1_9EURO</name>
<evidence type="ECO:0000256" key="2">
    <source>
        <dbReference type="ARBA" id="ARBA00023125"/>
    </source>
</evidence>
<reference evidence="6 7" key="1">
    <citation type="submission" date="2015-01" db="EMBL/GenBank/DDBJ databases">
        <title>The Genome Sequence of Fonsecaea multimorphosa CBS 102226.</title>
        <authorList>
            <consortium name="The Broad Institute Genomics Platform"/>
            <person name="Cuomo C."/>
            <person name="de Hoog S."/>
            <person name="Gorbushina A."/>
            <person name="Stielow B."/>
            <person name="Teixiera M."/>
            <person name="Abouelleil A."/>
            <person name="Chapman S.B."/>
            <person name="Priest M."/>
            <person name="Young S.K."/>
            <person name="Wortman J."/>
            <person name="Nusbaum C."/>
            <person name="Birren B."/>
        </authorList>
    </citation>
    <scope>NUCLEOTIDE SEQUENCE [LARGE SCALE GENOMIC DNA]</scope>
    <source>
        <strain evidence="6 7">CBS 102226</strain>
    </source>
</reference>